<evidence type="ECO:0000313" key="1">
    <source>
        <dbReference type="EMBL" id="OQS05731.1"/>
    </source>
</evidence>
<dbReference type="AlphaFoldDB" id="A0A1W0A6C2"/>
<accession>A0A1W0A6C2</accession>
<feature type="non-terminal residue" evidence="1">
    <location>
        <position position="1"/>
    </location>
</feature>
<comment type="caution">
    <text evidence="1">The sequence shown here is derived from an EMBL/GenBank/DDBJ whole genome shotgun (WGS) entry which is preliminary data.</text>
</comment>
<dbReference type="Proteomes" id="UP000243217">
    <property type="component" value="Unassembled WGS sequence"/>
</dbReference>
<evidence type="ECO:0000313" key="2">
    <source>
        <dbReference type="Proteomes" id="UP000243217"/>
    </source>
</evidence>
<reference evidence="1 2" key="1">
    <citation type="journal article" date="2014" name="Genome Biol. Evol.">
        <title>The secreted proteins of Achlya hypogyna and Thraustotheca clavata identify the ancestral oomycete secretome and reveal gene acquisitions by horizontal gene transfer.</title>
        <authorList>
            <person name="Misner I."/>
            <person name="Blouin N."/>
            <person name="Leonard G."/>
            <person name="Richards T.A."/>
            <person name="Lane C.E."/>
        </authorList>
    </citation>
    <scope>NUCLEOTIDE SEQUENCE [LARGE SCALE GENOMIC DNA]</scope>
    <source>
        <strain evidence="1 2">ATCC 34112</strain>
    </source>
</reference>
<protein>
    <submittedName>
        <fullName evidence="1">Uncharacterized protein</fullName>
    </submittedName>
</protein>
<gene>
    <name evidence="1" type="ORF">THRCLA_02169</name>
</gene>
<proteinExistence type="predicted"/>
<dbReference type="OrthoDB" id="70506at2759"/>
<keyword evidence="2" id="KW-1185">Reference proteome</keyword>
<dbReference type="EMBL" id="JNBS01000422">
    <property type="protein sequence ID" value="OQS05731.1"/>
    <property type="molecule type" value="Genomic_DNA"/>
</dbReference>
<organism evidence="1 2">
    <name type="scientific">Thraustotheca clavata</name>
    <dbReference type="NCBI Taxonomy" id="74557"/>
    <lineage>
        <taxon>Eukaryota</taxon>
        <taxon>Sar</taxon>
        <taxon>Stramenopiles</taxon>
        <taxon>Oomycota</taxon>
        <taxon>Saprolegniomycetes</taxon>
        <taxon>Saprolegniales</taxon>
        <taxon>Achlyaceae</taxon>
        <taxon>Thraustotheca</taxon>
    </lineage>
</organism>
<name>A0A1W0A6C2_9STRA</name>
<sequence>DAADCLNMCQQRAVRERENFCGPYRNKIPRPTLFARCGEAYNDATRVGCNLCYEPNLYKSFRDNIFHYCDKWARGYPHAYAATCTEAYIHAVNDIDEFLVVNEYISAANAQADAIADAVDDEPQVVDTHYDSTIESAESIVERHLREARREAREDYLQDRFDRHL</sequence>